<comment type="caution">
    <text evidence="3">The sequence shown here is derived from an EMBL/GenBank/DDBJ whole genome shotgun (WGS) entry which is preliminary data.</text>
</comment>
<evidence type="ECO:0000313" key="3">
    <source>
        <dbReference type="EMBL" id="GJT05756.1"/>
    </source>
</evidence>
<feature type="compositionally biased region" description="Acidic residues" evidence="1">
    <location>
        <begin position="230"/>
        <end position="239"/>
    </location>
</feature>
<keyword evidence="2" id="KW-0472">Membrane</keyword>
<protein>
    <submittedName>
        <fullName evidence="3">Uncharacterized protein</fullName>
    </submittedName>
</protein>
<reference evidence="3" key="2">
    <citation type="submission" date="2022-01" db="EMBL/GenBank/DDBJ databases">
        <authorList>
            <person name="Yamashiro T."/>
            <person name="Shiraishi A."/>
            <person name="Satake H."/>
            <person name="Nakayama K."/>
        </authorList>
    </citation>
    <scope>NUCLEOTIDE SEQUENCE</scope>
</reference>
<proteinExistence type="predicted"/>
<organism evidence="3 4">
    <name type="scientific">Tanacetum coccineum</name>
    <dbReference type="NCBI Taxonomy" id="301880"/>
    <lineage>
        <taxon>Eukaryota</taxon>
        <taxon>Viridiplantae</taxon>
        <taxon>Streptophyta</taxon>
        <taxon>Embryophyta</taxon>
        <taxon>Tracheophyta</taxon>
        <taxon>Spermatophyta</taxon>
        <taxon>Magnoliopsida</taxon>
        <taxon>eudicotyledons</taxon>
        <taxon>Gunneridae</taxon>
        <taxon>Pentapetalae</taxon>
        <taxon>asterids</taxon>
        <taxon>campanulids</taxon>
        <taxon>Asterales</taxon>
        <taxon>Asteraceae</taxon>
        <taxon>Asteroideae</taxon>
        <taxon>Anthemideae</taxon>
        <taxon>Anthemidinae</taxon>
        <taxon>Tanacetum</taxon>
    </lineage>
</organism>
<sequence>MTSRNQNREYFDTHLEIRHNEHTSSEDDKSSYKRLKGNPRIKLFWMLLHLQLAIMLSSLLQIEIFQICPKLLNQEFDVLPSDEEIVSFIKELGHKGYIKSITEVVVDQIRDSPAYKTYLAFATGATSPKKARKYKKPASPLRKRTLVTVEEEEPEPTKKVLPSKKPSRKQSSAALLEEAQMKKALKRSQQETTIHQVGGSGDGTGSKPGVPDEPKGKSGDSGDEANVQETNDDDEEFDDDFIHTPPNYYHQLRMKRMMNPIRLTDAEQDDEEKEDADMIDAAHVQFVVQATTTATPAIQNATTEVPLFSSSHSVSSNYTSAFLNLENLQSTKTEVVSMLDINVQHEVPRTLPLLTIPISIILEHTIFNPSDTVTTALVTTITSLLSSLFPNLHQSTPIRTPTNTEATTSTPSVLESETLNAIHLRLSDLEKELKDLNNVDHSSTLLSKIKFEVPNAIKHYLGTSLDDALYKVLKKHDVGIIKELSVPAEIVERLTQQYLPQESNEKSIKDIYKIKMEHASKQQVPKFTINDEVFSTRMAFRGNTRDFGSFGEEMDKTTTLHQIHKARVISLG</sequence>
<keyword evidence="2" id="KW-0812">Transmembrane</keyword>
<evidence type="ECO:0000256" key="1">
    <source>
        <dbReference type="SAM" id="MobiDB-lite"/>
    </source>
</evidence>
<evidence type="ECO:0000313" key="4">
    <source>
        <dbReference type="Proteomes" id="UP001151760"/>
    </source>
</evidence>
<gene>
    <name evidence="3" type="ORF">Tco_0840218</name>
</gene>
<feature type="compositionally biased region" description="Basic and acidic residues" evidence="1">
    <location>
        <begin position="210"/>
        <end position="220"/>
    </location>
</feature>
<keyword evidence="4" id="KW-1185">Reference proteome</keyword>
<dbReference type="Proteomes" id="UP001151760">
    <property type="component" value="Unassembled WGS sequence"/>
</dbReference>
<evidence type="ECO:0000256" key="2">
    <source>
        <dbReference type="SAM" id="Phobius"/>
    </source>
</evidence>
<name>A0ABQ5AU34_9ASTR</name>
<accession>A0ABQ5AU34</accession>
<reference evidence="3" key="1">
    <citation type="journal article" date="2022" name="Int. J. Mol. Sci.">
        <title>Draft Genome of Tanacetum Coccineum: Genomic Comparison of Closely Related Tanacetum-Family Plants.</title>
        <authorList>
            <person name="Yamashiro T."/>
            <person name="Shiraishi A."/>
            <person name="Nakayama K."/>
            <person name="Satake H."/>
        </authorList>
    </citation>
    <scope>NUCLEOTIDE SEQUENCE</scope>
</reference>
<feature type="transmembrane region" description="Helical" evidence="2">
    <location>
        <begin position="43"/>
        <end position="62"/>
    </location>
</feature>
<feature type="compositionally biased region" description="Basic residues" evidence="1">
    <location>
        <begin position="129"/>
        <end position="145"/>
    </location>
</feature>
<keyword evidence="2" id="KW-1133">Transmembrane helix</keyword>
<feature type="region of interest" description="Disordered" evidence="1">
    <location>
        <begin position="129"/>
        <end position="245"/>
    </location>
</feature>
<dbReference type="EMBL" id="BQNB010012613">
    <property type="protein sequence ID" value="GJT05756.1"/>
    <property type="molecule type" value="Genomic_DNA"/>
</dbReference>